<proteinExistence type="predicted"/>
<organism evidence="1 2">
    <name type="scientific">Pseudo-nitzschia multistriata</name>
    <dbReference type="NCBI Taxonomy" id="183589"/>
    <lineage>
        <taxon>Eukaryota</taxon>
        <taxon>Sar</taxon>
        <taxon>Stramenopiles</taxon>
        <taxon>Ochrophyta</taxon>
        <taxon>Bacillariophyta</taxon>
        <taxon>Bacillariophyceae</taxon>
        <taxon>Bacillariophycidae</taxon>
        <taxon>Bacillariales</taxon>
        <taxon>Bacillariaceae</taxon>
        <taxon>Pseudo-nitzschia</taxon>
    </lineage>
</organism>
<reference evidence="1 2" key="1">
    <citation type="submission" date="2019-01" db="EMBL/GenBank/DDBJ databases">
        <authorList>
            <person name="Ferrante I. M."/>
        </authorList>
    </citation>
    <scope>NUCLEOTIDE SEQUENCE [LARGE SCALE GENOMIC DNA]</scope>
    <source>
        <strain evidence="1 2">B856</strain>
    </source>
</reference>
<protein>
    <submittedName>
        <fullName evidence="1">Uncharacterized protein</fullName>
    </submittedName>
</protein>
<name>A0A448ZA78_9STRA</name>
<evidence type="ECO:0000313" key="2">
    <source>
        <dbReference type="Proteomes" id="UP000291116"/>
    </source>
</evidence>
<dbReference type="EMBL" id="CAACVS010000192">
    <property type="protein sequence ID" value="VEU38904.1"/>
    <property type="molecule type" value="Genomic_DNA"/>
</dbReference>
<gene>
    <name evidence="1" type="ORF">PSNMU_V1.4_AUG-EV-PASAV3_0057570</name>
</gene>
<dbReference type="AlphaFoldDB" id="A0A448ZA78"/>
<accession>A0A448ZA78</accession>
<dbReference type="Proteomes" id="UP000291116">
    <property type="component" value="Unassembled WGS sequence"/>
</dbReference>
<evidence type="ECO:0000313" key="1">
    <source>
        <dbReference type="EMBL" id="VEU38904.1"/>
    </source>
</evidence>
<keyword evidence="2" id="KW-1185">Reference proteome</keyword>
<sequence length="67" mass="7147">MYELTATKGAIDDAQFKSSGSLFIATMLDNFLGCPCSSSLQQCTDLADLGNQAAEHSLSLREETATK</sequence>